<sequence length="115" mass="13392">MSVRYELRCFECDVLVRQEEDAYQLSIQARSNPLGRGNQLAIYDTESQAKDAADRFCQMYTLAREYGYFLHGSEFRREECSSISVPEHLSDGTTLEQFRSLLEEESRNRDLPLPN</sequence>
<protein>
    <submittedName>
        <fullName evidence="1">Uncharacterized protein</fullName>
    </submittedName>
</protein>
<evidence type="ECO:0000313" key="2">
    <source>
        <dbReference type="Proteomes" id="UP000535838"/>
    </source>
</evidence>
<organism evidence="1 2">
    <name type="scientific">Cohnella thailandensis</name>
    <dbReference type="NCBI Taxonomy" id="557557"/>
    <lineage>
        <taxon>Bacteria</taxon>
        <taxon>Bacillati</taxon>
        <taxon>Bacillota</taxon>
        <taxon>Bacilli</taxon>
        <taxon>Bacillales</taxon>
        <taxon>Paenibacillaceae</taxon>
        <taxon>Cohnella</taxon>
    </lineage>
</organism>
<proteinExistence type="predicted"/>
<name>A0A841T9I2_9BACL</name>
<dbReference type="Proteomes" id="UP000535838">
    <property type="component" value="Unassembled WGS sequence"/>
</dbReference>
<dbReference type="AlphaFoldDB" id="A0A841T9I2"/>
<dbReference type="RefSeq" id="WP_185123083.1">
    <property type="nucleotide sequence ID" value="NZ_JACJVQ010000025.1"/>
</dbReference>
<comment type="caution">
    <text evidence="1">The sequence shown here is derived from an EMBL/GenBank/DDBJ whole genome shotgun (WGS) entry which is preliminary data.</text>
</comment>
<evidence type="ECO:0000313" key="1">
    <source>
        <dbReference type="EMBL" id="MBB6637871.1"/>
    </source>
</evidence>
<gene>
    <name evidence="1" type="ORF">H7B67_27405</name>
</gene>
<accession>A0A841T9I2</accession>
<dbReference type="EMBL" id="JACJVQ010000025">
    <property type="protein sequence ID" value="MBB6637871.1"/>
    <property type="molecule type" value="Genomic_DNA"/>
</dbReference>
<reference evidence="1 2" key="1">
    <citation type="submission" date="2020-08" db="EMBL/GenBank/DDBJ databases">
        <title>Cohnella phylogeny.</title>
        <authorList>
            <person name="Dunlap C."/>
        </authorList>
    </citation>
    <scope>NUCLEOTIDE SEQUENCE [LARGE SCALE GENOMIC DNA]</scope>
    <source>
        <strain evidence="1 2">DSM 25241</strain>
    </source>
</reference>
<keyword evidence="2" id="KW-1185">Reference proteome</keyword>